<dbReference type="Pfam" id="PF02163">
    <property type="entry name" value="Peptidase_M50"/>
    <property type="match status" value="1"/>
</dbReference>
<keyword evidence="11 12" id="KW-0472">Membrane</keyword>
<feature type="transmembrane region" description="Helical" evidence="12">
    <location>
        <begin position="12"/>
        <end position="37"/>
    </location>
</feature>
<keyword evidence="7" id="KW-0378">Hydrolase</keyword>
<comment type="cofactor">
    <cofactor evidence="1">
        <name>Zn(2+)</name>
        <dbReference type="ChEBI" id="CHEBI:29105"/>
    </cofactor>
</comment>
<keyword evidence="6" id="KW-0479">Metal-binding</keyword>
<evidence type="ECO:0000256" key="11">
    <source>
        <dbReference type="ARBA" id="ARBA00023136"/>
    </source>
</evidence>
<evidence type="ECO:0000313" key="15">
    <source>
        <dbReference type="Proteomes" id="UP000248646"/>
    </source>
</evidence>
<name>A0A2W7N569_9BACI</name>
<keyword evidence="8" id="KW-0862">Zinc</keyword>
<evidence type="ECO:0000256" key="5">
    <source>
        <dbReference type="ARBA" id="ARBA00022692"/>
    </source>
</evidence>
<sequence length="198" mass="22800">MNRQVFKVHPIMIPIFIFFYLSGEFALYAIVFGSLLFHEAGHLLAAKLVGARVQSCTILPYGGEIKMEQFTKLDTNKQLFILLSGPFFTFILLIIGMLLDFPQHEMLVVMQQLILVVNLLPIFPLDGGRVIYALVPAKYATLIILSLLSSLVIFFISLNYFPKALSITIIFFFLACQNYAYWRFRKYKYAFERIMKTA</sequence>
<dbReference type="GO" id="GO:0008237">
    <property type="term" value="F:metallopeptidase activity"/>
    <property type="evidence" value="ECO:0007669"/>
    <property type="project" value="UniProtKB-KW"/>
</dbReference>
<comment type="subcellular location">
    <subcellularLocation>
        <location evidence="2">Membrane</location>
        <topology evidence="2">Multi-pass membrane protein</topology>
    </subcellularLocation>
</comment>
<reference evidence="14 15" key="1">
    <citation type="submission" date="2018-06" db="EMBL/GenBank/DDBJ databases">
        <title>Genomic Encyclopedia of Type Strains, Phase IV (KMG-IV): sequencing the most valuable type-strain genomes for metagenomic binning, comparative biology and taxonomic classification.</title>
        <authorList>
            <person name="Goeker M."/>
        </authorList>
    </citation>
    <scope>NUCLEOTIDE SEQUENCE [LARGE SCALE GENOMIC DNA]</scope>
    <source>
        <strain evidence="14 15">DSM 5</strain>
    </source>
</reference>
<evidence type="ECO:0000259" key="13">
    <source>
        <dbReference type="Pfam" id="PF02163"/>
    </source>
</evidence>
<keyword evidence="9 12" id="KW-1133">Transmembrane helix</keyword>
<dbReference type="PANTHER" id="PTHR39188">
    <property type="entry name" value="MEMBRANE-ASSOCIATED ZINC METALLOPROTEASE M50B"/>
    <property type="match status" value="1"/>
</dbReference>
<gene>
    <name evidence="14" type="ORF">C7437_101200</name>
</gene>
<evidence type="ECO:0000256" key="3">
    <source>
        <dbReference type="ARBA" id="ARBA00007931"/>
    </source>
</evidence>
<feature type="domain" description="Peptidase M50" evidence="13">
    <location>
        <begin position="29"/>
        <end position="98"/>
    </location>
</feature>
<dbReference type="Proteomes" id="UP000248646">
    <property type="component" value="Unassembled WGS sequence"/>
</dbReference>
<dbReference type="AlphaFoldDB" id="A0A2W7N569"/>
<dbReference type="PANTHER" id="PTHR39188:SF3">
    <property type="entry name" value="STAGE IV SPORULATION PROTEIN FB"/>
    <property type="match status" value="1"/>
</dbReference>
<evidence type="ECO:0000256" key="6">
    <source>
        <dbReference type="ARBA" id="ARBA00022723"/>
    </source>
</evidence>
<keyword evidence="15" id="KW-1185">Reference proteome</keyword>
<feature type="transmembrane region" description="Helical" evidence="12">
    <location>
        <begin position="105"/>
        <end position="125"/>
    </location>
</feature>
<evidence type="ECO:0000313" key="14">
    <source>
        <dbReference type="EMBL" id="PZX07093.1"/>
    </source>
</evidence>
<protein>
    <submittedName>
        <fullName evidence="14">Stage IV sporulation protein FB</fullName>
    </submittedName>
</protein>
<keyword evidence="5 12" id="KW-0812">Transmembrane</keyword>
<dbReference type="GO" id="GO:0046872">
    <property type="term" value="F:metal ion binding"/>
    <property type="evidence" value="ECO:0007669"/>
    <property type="project" value="UniProtKB-KW"/>
</dbReference>
<evidence type="ECO:0000256" key="9">
    <source>
        <dbReference type="ARBA" id="ARBA00022989"/>
    </source>
</evidence>
<dbReference type="GO" id="GO:0016020">
    <property type="term" value="C:membrane"/>
    <property type="evidence" value="ECO:0007669"/>
    <property type="project" value="UniProtKB-SubCell"/>
</dbReference>
<feature type="transmembrane region" description="Helical" evidence="12">
    <location>
        <begin position="164"/>
        <end position="182"/>
    </location>
</feature>
<evidence type="ECO:0000256" key="2">
    <source>
        <dbReference type="ARBA" id="ARBA00004141"/>
    </source>
</evidence>
<evidence type="ECO:0000256" key="8">
    <source>
        <dbReference type="ARBA" id="ARBA00022833"/>
    </source>
</evidence>
<evidence type="ECO:0000256" key="1">
    <source>
        <dbReference type="ARBA" id="ARBA00001947"/>
    </source>
</evidence>
<keyword evidence="4" id="KW-0645">Protease</keyword>
<feature type="transmembrane region" description="Helical" evidence="12">
    <location>
        <begin position="79"/>
        <end position="99"/>
    </location>
</feature>
<evidence type="ECO:0000256" key="12">
    <source>
        <dbReference type="SAM" id="Phobius"/>
    </source>
</evidence>
<dbReference type="InterPro" id="IPR008915">
    <property type="entry name" value="Peptidase_M50"/>
</dbReference>
<evidence type="ECO:0000256" key="4">
    <source>
        <dbReference type="ARBA" id="ARBA00022670"/>
    </source>
</evidence>
<keyword evidence="10" id="KW-0482">Metalloprotease</keyword>
<feature type="transmembrane region" description="Helical" evidence="12">
    <location>
        <begin position="137"/>
        <end position="158"/>
    </location>
</feature>
<accession>A0A2W7N569</accession>
<evidence type="ECO:0000256" key="10">
    <source>
        <dbReference type="ARBA" id="ARBA00023049"/>
    </source>
</evidence>
<comment type="caution">
    <text evidence="14">The sequence shown here is derived from an EMBL/GenBank/DDBJ whole genome shotgun (WGS) entry which is preliminary data.</text>
</comment>
<evidence type="ECO:0000256" key="7">
    <source>
        <dbReference type="ARBA" id="ARBA00022801"/>
    </source>
</evidence>
<organism evidence="14 15">
    <name type="scientific">Psychrobacillus insolitus</name>
    <dbReference type="NCBI Taxonomy" id="1461"/>
    <lineage>
        <taxon>Bacteria</taxon>
        <taxon>Bacillati</taxon>
        <taxon>Bacillota</taxon>
        <taxon>Bacilli</taxon>
        <taxon>Bacillales</taxon>
        <taxon>Bacillaceae</taxon>
        <taxon>Psychrobacillus</taxon>
    </lineage>
</organism>
<dbReference type="GO" id="GO:0006508">
    <property type="term" value="P:proteolysis"/>
    <property type="evidence" value="ECO:0007669"/>
    <property type="project" value="UniProtKB-KW"/>
</dbReference>
<dbReference type="EMBL" id="QKZI01000001">
    <property type="protein sequence ID" value="PZX07093.1"/>
    <property type="molecule type" value="Genomic_DNA"/>
</dbReference>
<comment type="similarity">
    <text evidence="3">Belongs to the peptidase M50B family.</text>
</comment>
<proteinExistence type="inferred from homology"/>